<evidence type="ECO:0000313" key="3">
    <source>
        <dbReference type="Proteomes" id="UP000218334"/>
    </source>
</evidence>
<dbReference type="Proteomes" id="UP000218334">
    <property type="component" value="Unassembled WGS sequence"/>
</dbReference>
<keyword evidence="1" id="KW-0732">Signal</keyword>
<protein>
    <submittedName>
        <fullName evidence="2">Uncharacterized protein</fullName>
    </submittedName>
</protein>
<sequence length="176" mass="17675">MIASRLTSILFFAVAFTSTLVASAPFPAKRQDTSVSDILTTLQSELSAVLPQIDTLVSSATANDDTVTPLIQEVVSALDGASSSLSGLTLGGAEKEEVAGTVTDVSQSLGGLLSVADDIPSLGGLLSSVDTSLSQVVDVSGTETEASGILSLVTGLVDVPTLESLGFDSTLASLGL</sequence>
<keyword evidence="3" id="KW-1185">Reference proteome</keyword>
<feature type="signal peptide" evidence="1">
    <location>
        <begin position="1"/>
        <end position="23"/>
    </location>
</feature>
<reference evidence="3" key="1">
    <citation type="journal article" date="2017" name="Nat. Ecol. Evol.">
        <title>Genome expansion and lineage-specific genetic innovations in the forest pathogenic fungi Armillaria.</title>
        <authorList>
            <person name="Sipos G."/>
            <person name="Prasanna A.N."/>
            <person name="Walter M.C."/>
            <person name="O'Connor E."/>
            <person name="Balint B."/>
            <person name="Krizsan K."/>
            <person name="Kiss B."/>
            <person name="Hess J."/>
            <person name="Varga T."/>
            <person name="Slot J."/>
            <person name="Riley R."/>
            <person name="Boka B."/>
            <person name="Rigling D."/>
            <person name="Barry K."/>
            <person name="Lee J."/>
            <person name="Mihaltcheva S."/>
            <person name="LaButti K."/>
            <person name="Lipzen A."/>
            <person name="Waldron R."/>
            <person name="Moloney N.M."/>
            <person name="Sperisen C."/>
            <person name="Kredics L."/>
            <person name="Vagvoelgyi C."/>
            <person name="Patrignani A."/>
            <person name="Fitzpatrick D."/>
            <person name="Nagy I."/>
            <person name="Doyle S."/>
            <person name="Anderson J.B."/>
            <person name="Grigoriev I.V."/>
            <person name="Gueldener U."/>
            <person name="Muensterkoetter M."/>
            <person name="Nagy L.G."/>
        </authorList>
    </citation>
    <scope>NUCLEOTIDE SEQUENCE [LARGE SCALE GENOMIC DNA]</scope>
    <source>
        <strain evidence="3">28-4</strain>
    </source>
</reference>
<dbReference type="EMBL" id="KZ293522">
    <property type="protein sequence ID" value="PBK58815.1"/>
    <property type="molecule type" value="Genomic_DNA"/>
</dbReference>
<organism evidence="2 3">
    <name type="scientific">Armillaria solidipes</name>
    <dbReference type="NCBI Taxonomy" id="1076256"/>
    <lineage>
        <taxon>Eukaryota</taxon>
        <taxon>Fungi</taxon>
        <taxon>Dikarya</taxon>
        <taxon>Basidiomycota</taxon>
        <taxon>Agaricomycotina</taxon>
        <taxon>Agaricomycetes</taxon>
        <taxon>Agaricomycetidae</taxon>
        <taxon>Agaricales</taxon>
        <taxon>Marasmiineae</taxon>
        <taxon>Physalacriaceae</taxon>
        <taxon>Armillaria</taxon>
    </lineage>
</organism>
<name>A0A2H3AIS1_9AGAR</name>
<evidence type="ECO:0000256" key="1">
    <source>
        <dbReference type="SAM" id="SignalP"/>
    </source>
</evidence>
<accession>A0A2H3AIS1</accession>
<dbReference type="AlphaFoldDB" id="A0A2H3AIS1"/>
<proteinExistence type="predicted"/>
<feature type="chain" id="PRO_5013884100" evidence="1">
    <location>
        <begin position="24"/>
        <end position="176"/>
    </location>
</feature>
<evidence type="ECO:0000313" key="2">
    <source>
        <dbReference type="EMBL" id="PBK58815.1"/>
    </source>
</evidence>
<gene>
    <name evidence="2" type="ORF">ARMSODRAFT_967404</name>
</gene>